<accession>A0A6G1DID0</accession>
<organism evidence="1 2">
    <name type="scientific">Oryza meyeriana var. granulata</name>
    <dbReference type="NCBI Taxonomy" id="110450"/>
    <lineage>
        <taxon>Eukaryota</taxon>
        <taxon>Viridiplantae</taxon>
        <taxon>Streptophyta</taxon>
        <taxon>Embryophyta</taxon>
        <taxon>Tracheophyta</taxon>
        <taxon>Spermatophyta</taxon>
        <taxon>Magnoliopsida</taxon>
        <taxon>Liliopsida</taxon>
        <taxon>Poales</taxon>
        <taxon>Poaceae</taxon>
        <taxon>BOP clade</taxon>
        <taxon>Oryzoideae</taxon>
        <taxon>Oryzeae</taxon>
        <taxon>Oryzinae</taxon>
        <taxon>Oryza</taxon>
        <taxon>Oryza meyeriana</taxon>
    </lineage>
</organism>
<protein>
    <submittedName>
        <fullName evidence="1">Uncharacterized protein</fullName>
    </submittedName>
</protein>
<evidence type="ECO:0000313" key="1">
    <source>
        <dbReference type="EMBL" id="KAF0912169.1"/>
    </source>
</evidence>
<keyword evidence="2" id="KW-1185">Reference proteome</keyword>
<dbReference type="Proteomes" id="UP000479710">
    <property type="component" value="Unassembled WGS sequence"/>
</dbReference>
<comment type="caution">
    <text evidence="1">The sequence shown here is derived from an EMBL/GenBank/DDBJ whole genome shotgun (WGS) entry which is preliminary data.</text>
</comment>
<sequence length="61" mass="6555">MAVMLLRRLISSGSQAFVYPALSPATQSSLRALLLSAQRSLALQHRGRGRKFSSAAAARRA</sequence>
<dbReference type="EMBL" id="SPHZ02000006">
    <property type="protein sequence ID" value="KAF0912169.1"/>
    <property type="molecule type" value="Genomic_DNA"/>
</dbReference>
<evidence type="ECO:0000313" key="2">
    <source>
        <dbReference type="Proteomes" id="UP000479710"/>
    </source>
</evidence>
<gene>
    <name evidence="1" type="ORF">E2562_013057</name>
</gene>
<name>A0A6G1DID0_9ORYZ</name>
<proteinExistence type="predicted"/>
<reference evidence="1 2" key="1">
    <citation type="submission" date="2019-11" db="EMBL/GenBank/DDBJ databases">
        <title>Whole genome sequence of Oryza granulata.</title>
        <authorList>
            <person name="Li W."/>
        </authorList>
    </citation>
    <scope>NUCLEOTIDE SEQUENCE [LARGE SCALE GENOMIC DNA]</scope>
    <source>
        <strain evidence="2">cv. Menghai</strain>
        <tissue evidence="1">Leaf</tissue>
    </source>
</reference>
<dbReference type="AlphaFoldDB" id="A0A6G1DID0"/>